<feature type="transmembrane region" description="Helical" evidence="11">
    <location>
        <begin position="41"/>
        <end position="61"/>
    </location>
</feature>
<evidence type="ECO:0000256" key="7">
    <source>
        <dbReference type="ARBA" id="ARBA00022840"/>
    </source>
</evidence>
<evidence type="ECO:0000256" key="8">
    <source>
        <dbReference type="ARBA" id="ARBA00022989"/>
    </source>
</evidence>
<evidence type="ECO:0000256" key="9">
    <source>
        <dbReference type="ARBA" id="ARBA00023136"/>
    </source>
</evidence>
<sequence length="518" mass="51762">MRSKRDQVQAHTFIMSRLTSGMLLADPDAPESPLGRTTRGVVVSIIIVVVVAAGSVVYGLIAPGGNDSWRNSTSLVVNRDTGARYLYVGGRLRPVRNYASARLIGGTDLKTTDVGSESLSGTPTGTPIGIPGAPDSVPPAGDLESGAWQVCSTVRVEETDGGSTTSTPVTALVAGAPVAAAGLGSGQGLVVRGPDKATYLVWQGSRLRLDAASGAASSLGYGAVTPRPVSAAFLDALVPGPVLAPPTVPGRGTPGPSLDGQASVVGQVFQVRVPGSDAHYYLLREDGLVPLTATQAALVLGDHATRQQAYGGAAPKAVALGAATLKEHQAPGAAGRSFAAAGLPASPPRVADVPRGSAACARVRPDQDGTEVTTVQVPLSSLGPVAQPADDEVASACLPVDAVVVRPGHGVLVRALASGGTTVGNTTYFVTDTGVKYRVTSAKALQSLGYTEGAVQALPAPLLQMLPSGPDLSPEAAAGGTPVTTPPNCGKQSAGRRDLVATAGAAGTGGNASIPTSG</sequence>
<dbReference type="InterPro" id="IPR044857">
    <property type="entry name" value="T7SS_EccB_R1"/>
</dbReference>
<dbReference type="GO" id="GO:0016787">
    <property type="term" value="F:hydrolase activity"/>
    <property type="evidence" value="ECO:0007669"/>
    <property type="project" value="UniProtKB-KW"/>
</dbReference>
<evidence type="ECO:0000256" key="1">
    <source>
        <dbReference type="ARBA" id="ARBA00004162"/>
    </source>
</evidence>
<comment type="similarity">
    <text evidence="2">Belongs to the EccB family.</text>
</comment>
<dbReference type="GO" id="GO:0005576">
    <property type="term" value="C:extracellular region"/>
    <property type="evidence" value="ECO:0007669"/>
    <property type="project" value="TreeGrafter"/>
</dbReference>
<accession>A0A919L0G7</accession>
<dbReference type="PANTHER" id="PTHR40765">
    <property type="entry name" value="ESX-2 SECRETION SYSTEM ATPASE ECCB2"/>
    <property type="match status" value="1"/>
</dbReference>
<evidence type="ECO:0000256" key="2">
    <source>
        <dbReference type="ARBA" id="ARBA00008149"/>
    </source>
</evidence>
<feature type="region of interest" description="Disordered" evidence="10">
    <location>
        <begin position="467"/>
        <end position="495"/>
    </location>
</feature>
<name>A0A919L0G7_9ACTN</name>
<keyword evidence="3" id="KW-1003">Cell membrane</keyword>
<dbReference type="Proteomes" id="UP000603708">
    <property type="component" value="Unassembled WGS sequence"/>
</dbReference>
<evidence type="ECO:0000256" key="4">
    <source>
        <dbReference type="ARBA" id="ARBA00022692"/>
    </source>
</evidence>
<keyword evidence="4 11" id="KW-0812">Transmembrane</keyword>
<keyword evidence="5" id="KW-0547">Nucleotide-binding</keyword>
<evidence type="ECO:0000256" key="6">
    <source>
        <dbReference type="ARBA" id="ARBA00022801"/>
    </source>
</evidence>
<evidence type="ECO:0000313" key="13">
    <source>
        <dbReference type="Proteomes" id="UP000603708"/>
    </source>
</evidence>
<gene>
    <name evidence="12" type="ORF">GCM10018793_35180</name>
</gene>
<dbReference type="InterPro" id="IPR042485">
    <property type="entry name" value="T7SS_EccB_R3"/>
</dbReference>
<dbReference type="PANTHER" id="PTHR40765:SF2">
    <property type="entry name" value="ESX-2 SECRETION SYSTEM ATPASE ECCB2"/>
    <property type="match status" value="1"/>
</dbReference>
<organism evidence="12 13">
    <name type="scientific">Streptomyces sulfonofaciens</name>
    <dbReference type="NCBI Taxonomy" id="68272"/>
    <lineage>
        <taxon>Bacteria</taxon>
        <taxon>Bacillati</taxon>
        <taxon>Actinomycetota</taxon>
        <taxon>Actinomycetes</taxon>
        <taxon>Kitasatosporales</taxon>
        <taxon>Streptomycetaceae</taxon>
        <taxon>Streptomyces</taxon>
    </lineage>
</organism>
<evidence type="ECO:0000256" key="5">
    <source>
        <dbReference type="ARBA" id="ARBA00022741"/>
    </source>
</evidence>
<evidence type="ECO:0000313" key="12">
    <source>
        <dbReference type="EMBL" id="GHH80305.1"/>
    </source>
</evidence>
<keyword evidence="6" id="KW-0378">Hydrolase</keyword>
<dbReference type="Gene3D" id="2.40.50.910">
    <property type="entry name" value="Type VII secretion system EccB, repeat 3 domain"/>
    <property type="match status" value="1"/>
</dbReference>
<dbReference type="EMBL" id="BNCD01000009">
    <property type="protein sequence ID" value="GHH80305.1"/>
    <property type="molecule type" value="Genomic_DNA"/>
</dbReference>
<protein>
    <submittedName>
        <fullName evidence="12">Type VII secretion protein EccB</fullName>
    </submittedName>
</protein>
<evidence type="ECO:0000256" key="3">
    <source>
        <dbReference type="ARBA" id="ARBA00022475"/>
    </source>
</evidence>
<evidence type="ECO:0000256" key="10">
    <source>
        <dbReference type="SAM" id="MobiDB-lite"/>
    </source>
</evidence>
<keyword evidence="7" id="KW-0067">ATP-binding</keyword>
<proteinExistence type="inferred from homology"/>
<feature type="compositionally biased region" description="Polar residues" evidence="10">
    <location>
        <begin position="482"/>
        <end position="491"/>
    </location>
</feature>
<reference evidence="12" key="2">
    <citation type="submission" date="2020-09" db="EMBL/GenBank/DDBJ databases">
        <authorList>
            <person name="Sun Q."/>
            <person name="Ohkuma M."/>
        </authorList>
    </citation>
    <scope>NUCLEOTIDE SEQUENCE</scope>
    <source>
        <strain evidence="12">JCM 5069</strain>
    </source>
</reference>
<dbReference type="Gene3D" id="3.30.2390.20">
    <property type="entry name" value="Type VII secretion system EccB, repeat 1 domain"/>
    <property type="match status" value="1"/>
</dbReference>
<dbReference type="RefSeq" id="WP_189933026.1">
    <property type="nucleotide sequence ID" value="NZ_BNCD01000009.1"/>
</dbReference>
<keyword evidence="8 11" id="KW-1133">Transmembrane helix</keyword>
<dbReference type="AlphaFoldDB" id="A0A919L0G7"/>
<dbReference type="NCBIfam" id="TIGR03919">
    <property type="entry name" value="T7SS_EccB"/>
    <property type="match status" value="1"/>
</dbReference>
<dbReference type="Pfam" id="PF05108">
    <property type="entry name" value="T7SS_ESX1_EccB"/>
    <property type="match status" value="1"/>
</dbReference>
<comment type="subcellular location">
    <subcellularLocation>
        <location evidence="1">Cell membrane</location>
        <topology evidence="1">Single-pass membrane protein</topology>
    </subcellularLocation>
</comment>
<reference evidence="12" key="1">
    <citation type="journal article" date="2014" name="Int. J. Syst. Evol. Microbiol.">
        <title>Complete genome sequence of Corynebacterium casei LMG S-19264T (=DSM 44701T), isolated from a smear-ripened cheese.</title>
        <authorList>
            <consortium name="US DOE Joint Genome Institute (JGI-PGF)"/>
            <person name="Walter F."/>
            <person name="Albersmeier A."/>
            <person name="Kalinowski J."/>
            <person name="Ruckert C."/>
        </authorList>
    </citation>
    <scope>NUCLEOTIDE SEQUENCE</scope>
    <source>
        <strain evidence="12">JCM 5069</strain>
    </source>
</reference>
<dbReference type="GO" id="GO:0005886">
    <property type="term" value="C:plasma membrane"/>
    <property type="evidence" value="ECO:0007669"/>
    <property type="project" value="UniProtKB-SubCell"/>
</dbReference>
<evidence type="ECO:0000256" key="11">
    <source>
        <dbReference type="SAM" id="Phobius"/>
    </source>
</evidence>
<dbReference type="InterPro" id="IPR007795">
    <property type="entry name" value="T7SS_EccB"/>
</dbReference>
<dbReference type="GO" id="GO:0005524">
    <property type="term" value="F:ATP binding"/>
    <property type="evidence" value="ECO:0007669"/>
    <property type="project" value="UniProtKB-KW"/>
</dbReference>
<keyword evidence="9 11" id="KW-0472">Membrane</keyword>
<comment type="caution">
    <text evidence="12">The sequence shown here is derived from an EMBL/GenBank/DDBJ whole genome shotgun (WGS) entry which is preliminary data.</text>
</comment>
<keyword evidence="13" id="KW-1185">Reference proteome</keyword>